<dbReference type="Pfam" id="PF03140">
    <property type="entry name" value="DUF247"/>
    <property type="match status" value="1"/>
</dbReference>
<dbReference type="Proteomes" id="UP001603857">
    <property type="component" value="Unassembled WGS sequence"/>
</dbReference>
<feature type="transmembrane region" description="Helical" evidence="1">
    <location>
        <begin position="389"/>
        <end position="414"/>
    </location>
</feature>
<organism evidence="2 3">
    <name type="scientific">Flemingia macrophylla</name>
    <dbReference type="NCBI Taxonomy" id="520843"/>
    <lineage>
        <taxon>Eukaryota</taxon>
        <taxon>Viridiplantae</taxon>
        <taxon>Streptophyta</taxon>
        <taxon>Embryophyta</taxon>
        <taxon>Tracheophyta</taxon>
        <taxon>Spermatophyta</taxon>
        <taxon>Magnoliopsida</taxon>
        <taxon>eudicotyledons</taxon>
        <taxon>Gunneridae</taxon>
        <taxon>Pentapetalae</taxon>
        <taxon>rosids</taxon>
        <taxon>fabids</taxon>
        <taxon>Fabales</taxon>
        <taxon>Fabaceae</taxon>
        <taxon>Papilionoideae</taxon>
        <taxon>50 kb inversion clade</taxon>
        <taxon>NPAAA clade</taxon>
        <taxon>indigoferoid/millettioid clade</taxon>
        <taxon>Phaseoleae</taxon>
        <taxon>Flemingia</taxon>
    </lineage>
</organism>
<gene>
    <name evidence="2" type="ORF">Fmac_000746</name>
</gene>
<protein>
    <submittedName>
        <fullName evidence="2">Uncharacterized protein</fullName>
    </submittedName>
</protein>
<keyword evidence="3" id="KW-1185">Reference proteome</keyword>
<evidence type="ECO:0000313" key="2">
    <source>
        <dbReference type="EMBL" id="KAL2346746.1"/>
    </source>
</evidence>
<dbReference type="PANTHER" id="PTHR31170:SF23">
    <property type="match status" value="1"/>
</dbReference>
<reference evidence="2 3" key="1">
    <citation type="submission" date="2024-08" db="EMBL/GenBank/DDBJ databases">
        <title>Insights into the chromosomal genome structure of Flemingia macrophylla.</title>
        <authorList>
            <person name="Ding Y."/>
            <person name="Zhao Y."/>
            <person name="Bi W."/>
            <person name="Wu M."/>
            <person name="Zhao G."/>
            <person name="Gong Y."/>
            <person name="Li W."/>
            <person name="Zhang P."/>
        </authorList>
    </citation>
    <scope>NUCLEOTIDE SEQUENCE [LARGE SCALE GENOMIC DNA]</scope>
    <source>
        <strain evidence="2">DYQJB</strain>
        <tissue evidence="2">Leaf</tissue>
    </source>
</reference>
<sequence length="417" mass="49026">MNHGDDANLVIDIEAMLGEAETSVTDDCCIYRVPFGIRRCNEDAYTPKVVSIGPFHHNSHPPLLNMQRHKLSYCRAFLQRTQTTSDTWIRYIQSVEPNIRRCYSVTLPFTKEELVKIIFVDSGFILELFRRYYDQIVLSDDVCLETPWLDSSIRRDMLLLENQLPFFVLDHLFNISTSAHAHNLDIPFSQLTFYYFDYYNICKLRFDHHISIRHFTDLLRTFHLQDPKPPRIPRYNKIESCLPSVTDLSEAQAARIEVNNESKCLLDLTFSERVLRIPKLEVNNESAMLFYNMVALEQCHYPLDCYITDYVQIMYFLINTTTDVDILIEKGVLINWLGDNKSVANLFNGLCLEIVQINCNQTYFDLAQHWEDFRRLPWNRYRSMMRREYFLNTGVFVSLLALYLAIAQTIVSILQLK</sequence>
<proteinExistence type="predicted"/>
<comment type="caution">
    <text evidence="2">The sequence shown here is derived from an EMBL/GenBank/DDBJ whole genome shotgun (WGS) entry which is preliminary data.</text>
</comment>
<keyword evidence="1" id="KW-1133">Transmembrane helix</keyword>
<dbReference type="AlphaFoldDB" id="A0ABD1NF93"/>
<evidence type="ECO:0000256" key="1">
    <source>
        <dbReference type="SAM" id="Phobius"/>
    </source>
</evidence>
<evidence type="ECO:0000313" key="3">
    <source>
        <dbReference type="Proteomes" id="UP001603857"/>
    </source>
</evidence>
<name>A0ABD1NF93_9FABA</name>
<dbReference type="PANTHER" id="PTHR31170">
    <property type="entry name" value="BNAC04G53230D PROTEIN"/>
    <property type="match status" value="1"/>
</dbReference>
<dbReference type="InterPro" id="IPR004158">
    <property type="entry name" value="DUF247_pln"/>
</dbReference>
<accession>A0ABD1NF93</accession>
<keyword evidence="1" id="KW-0812">Transmembrane</keyword>
<dbReference type="EMBL" id="JBGMDY010000001">
    <property type="protein sequence ID" value="KAL2346746.1"/>
    <property type="molecule type" value="Genomic_DNA"/>
</dbReference>
<keyword evidence="1" id="KW-0472">Membrane</keyword>